<feature type="transmembrane region" description="Helical" evidence="1">
    <location>
        <begin position="92"/>
        <end position="108"/>
    </location>
</feature>
<dbReference type="GO" id="GO:0008610">
    <property type="term" value="P:lipid biosynthetic process"/>
    <property type="evidence" value="ECO:0007669"/>
    <property type="project" value="UniProtKB-ARBA"/>
</dbReference>
<feature type="transmembrane region" description="Helical" evidence="1">
    <location>
        <begin position="128"/>
        <end position="145"/>
    </location>
</feature>
<dbReference type="InterPro" id="IPR012171">
    <property type="entry name" value="Fatty_acid_desaturase"/>
</dbReference>
<protein>
    <submittedName>
        <fullName evidence="3">Fatty acid desaturase, type 2</fullName>
    </submittedName>
</protein>
<feature type="transmembrane region" description="Helical" evidence="1">
    <location>
        <begin position="247"/>
        <end position="272"/>
    </location>
</feature>
<dbReference type="GO" id="GO:0016717">
    <property type="term" value="F:oxidoreductase activity, acting on paired donors, with oxidation of a pair of donors resulting in the reduction of molecular oxygen to two molecules of water"/>
    <property type="evidence" value="ECO:0007669"/>
    <property type="project" value="TreeGrafter"/>
</dbReference>
<evidence type="ECO:0000256" key="1">
    <source>
        <dbReference type="SAM" id="Phobius"/>
    </source>
</evidence>
<sequence>MLPPYSHYLSAMPGTMNTSLAFDRREPASTPSTVLRTARERIADDKAMLRTAAELTRDLNAPKPFIYWTDLILSAVVGYAALAAAILAPSTGWALAAGVVAILALYRADSFIHEITHIKHSALPGFRLGWNLIAGIPMMVPSFMYEGVHNLHHARTRYGTVEDPEYLPLALMKPWTLPLFVVTSLLAPVALLLRFAVLAPLSLLFPPMRRVLDERYSSLSINPSFRRRPPEGAFKTHWRRMEAATSLWAIALLALTATGVIPLRALLIFLVITSGVAILNQVRTLVAHLWENEGEAMTVTAQYLDSVNVPPPALLPVLWAPVGLRYHALHHLLPGVPYHALAEAHRRLSAAVDEQSPYHKASYPGLPGLVDRLVRSTMGRRAA</sequence>
<feature type="domain" description="Fatty acid desaturase" evidence="2">
    <location>
        <begin position="92"/>
        <end position="358"/>
    </location>
</feature>
<feature type="transmembrane region" description="Helical" evidence="1">
    <location>
        <begin position="177"/>
        <end position="205"/>
    </location>
</feature>
<dbReference type="InterPro" id="IPR005804">
    <property type="entry name" value="FA_desaturase_dom"/>
</dbReference>
<keyword evidence="1" id="KW-1133">Transmembrane helix</keyword>
<keyword evidence="1" id="KW-0812">Transmembrane</keyword>
<evidence type="ECO:0000259" key="2">
    <source>
        <dbReference type="Pfam" id="PF00487"/>
    </source>
</evidence>
<dbReference type="EMBL" id="CZQE01000126">
    <property type="protein sequence ID" value="CUS44268.1"/>
    <property type="molecule type" value="Genomic_DNA"/>
</dbReference>
<accession>A0A160TJ62</accession>
<keyword evidence="1" id="KW-0472">Membrane</keyword>
<dbReference type="GO" id="GO:0016020">
    <property type="term" value="C:membrane"/>
    <property type="evidence" value="ECO:0007669"/>
    <property type="project" value="TreeGrafter"/>
</dbReference>
<name>A0A160TJ62_9ZZZZ</name>
<dbReference type="PANTHER" id="PTHR19353:SF19">
    <property type="entry name" value="DELTA(5) FATTY ACID DESATURASE C-RELATED"/>
    <property type="match status" value="1"/>
</dbReference>
<gene>
    <name evidence="3" type="ORF">MGWOODY_Smn3814</name>
</gene>
<reference evidence="3" key="1">
    <citation type="submission" date="2015-10" db="EMBL/GenBank/DDBJ databases">
        <authorList>
            <person name="Gilbert D.G."/>
        </authorList>
    </citation>
    <scope>NUCLEOTIDE SEQUENCE</scope>
</reference>
<dbReference type="AlphaFoldDB" id="A0A160TJ62"/>
<dbReference type="PANTHER" id="PTHR19353">
    <property type="entry name" value="FATTY ACID DESATURASE 2"/>
    <property type="match status" value="1"/>
</dbReference>
<proteinExistence type="predicted"/>
<organism evidence="3">
    <name type="scientific">hydrothermal vent metagenome</name>
    <dbReference type="NCBI Taxonomy" id="652676"/>
    <lineage>
        <taxon>unclassified sequences</taxon>
        <taxon>metagenomes</taxon>
        <taxon>ecological metagenomes</taxon>
    </lineage>
</organism>
<dbReference type="Pfam" id="PF00487">
    <property type="entry name" value="FA_desaturase"/>
    <property type="match status" value="1"/>
</dbReference>
<evidence type="ECO:0000313" key="3">
    <source>
        <dbReference type="EMBL" id="CUS44268.1"/>
    </source>
</evidence>
<feature type="transmembrane region" description="Helical" evidence="1">
    <location>
        <begin position="65"/>
        <end position="86"/>
    </location>
</feature>
<dbReference type="CDD" id="cd01060">
    <property type="entry name" value="Membrane-FADS-like"/>
    <property type="match status" value="1"/>
</dbReference>